<dbReference type="InterPro" id="IPR046040">
    <property type="entry name" value="DUF5998"/>
</dbReference>
<protein>
    <submittedName>
        <fullName evidence="1">Phosphodiesterase</fullName>
    </submittedName>
</protein>
<name>A0A3A3ZK80_9ACTN</name>
<keyword evidence="2" id="KW-1185">Reference proteome</keyword>
<dbReference type="EMBL" id="QZEZ01000003">
    <property type="protein sequence ID" value="RJK96274.1"/>
    <property type="molecule type" value="Genomic_DNA"/>
</dbReference>
<dbReference type="AlphaFoldDB" id="A0A3A3ZK80"/>
<accession>A0A3A3ZK80</accession>
<comment type="caution">
    <text evidence="1">The sequence shown here is derived from an EMBL/GenBank/DDBJ whole genome shotgun (WGS) entry which is preliminary data.</text>
</comment>
<gene>
    <name evidence="1" type="ORF">D5H78_08405</name>
</gene>
<reference evidence="1 2" key="1">
    <citation type="submission" date="2018-09" db="EMBL/GenBank/DDBJ databases">
        <title>YIM 75000 draft genome.</title>
        <authorList>
            <person name="Tang S."/>
            <person name="Feng Y."/>
        </authorList>
    </citation>
    <scope>NUCLEOTIDE SEQUENCE [LARGE SCALE GENOMIC DNA]</scope>
    <source>
        <strain evidence="1 2">YIM 75000</strain>
    </source>
</reference>
<proteinExistence type="predicted"/>
<dbReference type="Proteomes" id="UP000265614">
    <property type="component" value="Unassembled WGS sequence"/>
</dbReference>
<dbReference type="RefSeq" id="WP_119950006.1">
    <property type="nucleotide sequence ID" value="NZ_QZEZ01000003.1"/>
</dbReference>
<dbReference type="OrthoDB" id="3725224at2"/>
<evidence type="ECO:0000313" key="2">
    <source>
        <dbReference type="Proteomes" id="UP000265614"/>
    </source>
</evidence>
<sequence>MVEQTTARGLPARLRADIERAGYYPALVVDATADAIAGEEVLAHLVHQETTFDGDEVRRHVTVLALTPSRLVIGHTDDHAEQGAPGQGAAPVAMTSAESVDVGRIRSLVVTRVVPDPERYVPGTPPQEVTLTVAWGAVSRVDLEPAGCSDPECDADHGYTGSATADDLSLRISAAAEGPEAVTAALAFAADLSAATTRSRGR</sequence>
<organism evidence="1 2">
    <name type="scientific">Vallicoccus soli</name>
    <dbReference type="NCBI Taxonomy" id="2339232"/>
    <lineage>
        <taxon>Bacteria</taxon>
        <taxon>Bacillati</taxon>
        <taxon>Actinomycetota</taxon>
        <taxon>Actinomycetes</taxon>
        <taxon>Motilibacterales</taxon>
        <taxon>Vallicoccaceae</taxon>
        <taxon>Vallicoccus</taxon>
    </lineage>
</organism>
<evidence type="ECO:0000313" key="1">
    <source>
        <dbReference type="EMBL" id="RJK96274.1"/>
    </source>
</evidence>
<dbReference type="Pfam" id="PF19461">
    <property type="entry name" value="DUF5998"/>
    <property type="match status" value="1"/>
</dbReference>